<gene>
    <name evidence="3" type="ORF">KY290_012886</name>
</gene>
<dbReference type="Proteomes" id="UP000826656">
    <property type="component" value="Unassembled WGS sequence"/>
</dbReference>
<dbReference type="EMBL" id="JAIVGD010000011">
    <property type="protein sequence ID" value="KAH0768905.1"/>
    <property type="molecule type" value="Genomic_DNA"/>
</dbReference>
<dbReference type="InterPro" id="IPR005162">
    <property type="entry name" value="Retrotrans_gag_dom"/>
</dbReference>
<proteinExistence type="predicted"/>
<sequence length="144" mass="16568">MRDQFLPSNTSWLARDKLKRLWQNVSMRDYIKEFTFVMLDIQNMSDEDKLHSFISGEIAAADSLIDFWSTQPTNDVPSTLKSKKKVENKGDWKRENPRDNANDKGKAPMKEGNKDRTRNKDGKSKGCWTCAGPHLAMSCPNQKE</sequence>
<evidence type="ECO:0000259" key="2">
    <source>
        <dbReference type="Pfam" id="PF03732"/>
    </source>
</evidence>
<evidence type="ECO:0000256" key="1">
    <source>
        <dbReference type="SAM" id="MobiDB-lite"/>
    </source>
</evidence>
<feature type="region of interest" description="Disordered" evidence="1">
    <location>
        <begin position="71"/>
        <end position="127"/>
    </location>
</feature>
<comment type="caution">
    <text evidence="3">The sequence shown here is derived from an EMBL/GenBank/DDBJ whole genome shotgun (WGS) entry which is preliminary data.</text>
</comment>
<evidence type="ECO:0000313" key="3">
    <source>
        <dbReference type="EMBL" id="KAH0768905.1"/>
    </source>
</evidence>
<evidence type="ECO:0000313" key="4">
    <source>
        <dbReference type="Proteomes" id="UP000826656"/>
    </source>
</evidence>
<organism evidence="3 4">
    <name type="scientific">Solanum tuberosum</name>
    <name type="common">Potato</name>
    <dbReference type="NCBI Taxonomy" id="4113"/>
    <lineage>
        <taxon>Eukaryota</taxon>
        <taxon>Viridiplantae</taxon>
        <taxon>Streptophyta</taxon>
        <taxon>Embryophyta</taxon>
        <taxon>Tracheophyta</taxon>
        <taxon>Spermatophyta</taxon>
        <taxon>Magnoliopsida</taxon>
        <taxon>eudicotyledons</taxon>
        <taxon>Gunneridae</taxon>
        <taxon>Pentapetalae</taxon>
        <taxon>asterids</taxon>
        <taxon>lamiids</taxon>
        <taxon>Solanales</taxon>
        <taxon>Solanaceae</taxon>
        <taxon>Solanoideae</taxon>
        <taxon>Solaneae</taxon>
        <taxon>Solanum</taxon>
    </lineage>
</organism>
<keyword evidence="4" id="KW-1185">Reference proteome</keyword>
<feature type="domain" description="Retrotransposon gag" evidence="2">
    <location>
        <begin position="1"/>
        <end position="56"/>
    </location>
</feature>
<feature type="compositionally biased region" description="Polar residues" evidence="1">
    <location>
        <begin position="71"/>
        <end position="80"/>
    </location>
</feature>
<reference evidence="3 4" key="1">
    <citation type="journal article" date="2021" name="bioRxiv">
        <title>Chromosome-scale and haplotype-resolved genome assembly of a tetraploid potato cultivar.</title>
        <authorList>
            <person name="Sun H."/>
            <person name="Jiao W.-B."/>
            <person name="Krause K."/>
            <person name="Campoy J.A."/>
            <person name="Goel M."/>
            <person name="Folz-Donahue K."/>
            <person name="Kukat C."/>
            <person name="Huettel B."/>
            <person name="Schneeberger K."/>
        </authorList>
    </citation>
    <scope>NUCLEOTIDE SEQUENCE [LARGE SCALE GENOMIC DNA]</scope>
    <source>
        <strain evidence="3">SolTubOtavaFocal</strain>
        <tissue evidence="3">Leaves</tissue>
    </source>
</reference>
<feature type="compositionally biased region" description="Basic and acidic residues" evidence="1">
    <location>
        <begin position="85"/>
        <end position="124"/>
    </location>
</feature>
<name>A0ABQ7VKV0_SOLTU</name>
<accession>A0ABQ7VKV0</accession>
<dbReference type="Pfam" id="PF03732">
    <property type="entry name" value="Retrotrans_gag"/>
    <property type="match status" value="1"/>
</dbReference>
<protein>
    <recommendedName>
        <fullName evidence="2">Retrotransposon gag domain-containing protein</fullName>
    </recommendedName>
</protein>